<sequence length="533" mass="55345">MIGIPALVDAVGSALLRLVAEGDGAEVADLTLAEPAEGVLGLPGDLVLGVGAGDPGQAARLVEQVAEAGAGGVILRAPLGGSEAVVATAERVGIAVVELAPHASWAHLVWMLRGVFDRTPGTAVLPDAGVHGELFALADAAAAILDAPVTIEDAQSRVLAYSGRQESTDPARVSTIVGRRVPEPVLAHFRARGVFRRLARSDEPIYVADGPEGTKPRLVLPVRAGGEWLGSIWAVVPGPVDPDRVDQLTRATSVLALHLLRLRAQTGATRRASIDHLRTVLTGVATGAADPWLPDPPWRVVALGVPPATSAVDARLDLWTAISHRYGWQHPLLTDVDGTVFGLLTEPGGTGQGGTGQGGTGQGDPRAAGTLPWLRAVVEGVNPNDADLTAAVGGRAAERDDLPQSRAEAAELLRLQAAGLLDAPVVRIEDAWDAVVVARARAAVRVADGLLGGPLPALVAHDRDHGTRYVETLSAWLDHPGDPKAAAAALHIHPNTLRHRMRRIGEVAPVDLASPRSRLALRLQALGLTGQGC</sequence>
<dbReference type="Gene3D" id="1.10.10.2840">
    <property type="entry name" value="PucR C-terminal helix-turn-helix domain"/>
    <property type="match status" value="1"/>
</dbReference>
<dbReference type="GO" id="GO:0003677">
    <property type="term" value="F:DNA binding"/>
    <property type="evidence" value="ECO:0007669"/>
    <property type="project" value="UniProtKB-KW"/>
</dbReference>
<dbReference type="InterPro" id="IPR042070">
    <property type="entry name" value="PucR_C-HTH_sf"/>
</dbReference>
<organism evidence="2 3">
    <name type="scientific">Pseudonocardia kunmingensis</name>
    <dbReference type="NCBI Taxonomy" id="630975"/>
    <lineage>
        <taxon>Bacteria</taxon>
        <taxon>Bacillati</taxon>
        <taxon>Actinomycetota</taxon>
        <taxon>Actinomycetes</taxon>
        <taxon>Pseudonocardiales</taxon>
        <taxon>Pseudonocardiaceae</taxon>
        <taxon>Pseudonocardia</taxon>
    </lineage>
</organism>
<evidence type="ECO:0000259" key="1">
    <source>
        <dbReference type="Pfam" id="PF13556"/>
    </source>
</evidence>
<feature type="domain" description="PucR C-terminal helix-turn-helix" evidence="1">
    <location>
        <begin position="469"/>
        <end position="524"/>
    </location>
</feature>
<dbReference type="Pfam" id="PF13556">
    <property type="entry name" value="HTH_30"/>
    <property type="match status" value="1"/>
</dbReference>
<evidence type="ECO:0000313" key="2">
    <source>
        <dbReference type="EMBL" id="TQM12076.1"/>
    </source>
</evidence>
<reference evidence="2 3" key="1">
    <citation type="submission" date="2019-06" db="EMBL/GenBank/DDBJ databases">
        <title>Sequencing the genomes of 1000 actinobacteria strains.</title>
        <authorList>
            <person name="Klenk H.-P."/>
        </authorList>
    </citation>
    <scope>NUCLEOTIDE SEQUENCE [LARGE SCALE GENOMIC DNA]</scope>
    <source>
        <strain evidence="2 3">DSM 45301</strain>
    </source>
</reference>
<dbReference type="PANTHER" id="PTHR33744:SF17">
    <property type="entry name" value="CONSERVED PROTEIN"/>
    <property type="match status" value="1"/>
</dbReference>
<dbReference type="RefSeq" id="WP_142056461.1">
    <property type="nucleotide sequence ID" value="NZ_VFPA01000002.1"/>
</dbReference>
<dbReference type="PANTHER" id="PTHR33744">
    <property type="entry name" value="CARBOHYDRATE DIACID REGULATOR"/>
    <property type="match status" value="1"/>
</dbReference>
<dbReference type="AlphaFoldDB" id="A0A543DRW1"/>
<comment type="caution">
    <text evidence="2">The sequence shown here is derived from an EMBL/GenBank/DDBJ whole genome shotgun (WGS) entry which is preliminary data.</text>
</comment>
<gene>
    <name evidence="2" type="ORF">FB558_4654</name>
</gene>
<dbReference type="OrthoDB" id="3190266at2"/>
<proteinExistence type="predicted"/>
<dbReference type="EMBL" id="VFPA01000002">
    <property type="protein sequence ID" value="TQM12076.1"/>
    <property type="molecule type" value="Genomic_DNA"/>
</dbReference>
<keyword evidence="3" id="KW-1185">Reference proteome</keyword>
<name>A0A543DRW1_9PSEU</name>
<protein>
    <submittedName>
        <fullName evidence="2">DNA-binding PucR family transcriptional regulator</fullName>
    </submittedName>
</protein>
<dbReference type="Proteomes" id="UP000315677">
    <property type="component" value="Unassembled WGS sequence"/>
</dbReference>
<evidence type="ECO:0000313" key="3">
    <source>
        <dbReference type="Proteomes" id="UP000315677"/>
    </source>
</evidence>
<accession>A0A543DRW1</accession>
<dbReference type="InterPro" id="IPR051448">
    <property type="entry name" value="CdaR-like_regulators"/>
</dbReference>
<dbReference type="InterPro" id="IPR025736">
    <property type="entry name" value="PucR_C-HTH_dom"/>
</dbReference>
<keyword evidence="2" id="KW-0238">DNA-binding</keyword>